<protein>
    <submittedName>
        <fullName evidence="4">Polyketide synthase</fullName>
    </submittedName>
</protein>
<name>A0ABU8YY38_9CYAN</name>
<dbReference type="RefSeq" id="WP_340542561.1">
    <property type="nucleotide sequence ID" value="NZ_JBBLXS010001194.1"/>
</dbReference>
<proteinExistence type="predicted"/>
<evidence type="ECO:0000259" key="3">
    <source>
        <dbReference type="PROSITE" id="PS52004"/>
    </source>
</evidence>
<gene>
    <name evidence="4" type="ORF">WMG39_31755</name>
</gene>
<dbReference type="InterPro" id="IPR014030">
    <property type="entry name" value="Ketoacyl_synth_N"/>
</dbReference>
<dbReference type="InterPro" id="IPR014031">
    <property type="entry name" value="Ketoacyl_synth_C"/>
</dbReference>
<dbReference type="CDD" id="cd00833">
    <property type="entry name" value="PKS"/>
    <property type="match status" value="1"/>
</dbReference>
<dbReference type="PANTHER" id="PTHR43775">
    <property type="entry name" value="FATTY ACID SYNTHASE"/>
    <property type="match status" value="1"/>
</dbReference>
<dbReference type="SMART" id="SM00825">
    <property type="entry name" value="PKS_KS"/>
    <property type="match status" value="1"/>
</dbReference>
<dbReference type="EMBL" id="JBBLXS010001194">
    <property type="protein sequence ID" value="MEK0189386.1"/>
    <property type="molecule type" value="Genomic_DNA"/>
</dbReference>
<dbReference type="InterPro" id="IPR016039">
    <property type="entry name" value="Thiolase-like"/>
</dbReference>
<feature type="non-terminal residue" evidence="4">
    <location>
        <position position="184"/>
    </location>
</feature>
<accession>A0ABU8YY38</accession>
<evidence type="ECO:0000256" key="1">
    <source>
        <dbReference type="ARBA" id="ARBA00022450"/>
    </source>
</evidence>
<feature type="domain" description="Ketosynthase family 3 (KS3)" evidence="3">
    <location>
        <begin position="1"/>
        <end position="184"/>
    </location>
</feature>
<evidence type="ECO:0000313" key="5">
    <source>
        <dbReference type="Proteomes" id="UP001384579"/>
    </source>
</evidence>
<dbReference type="PROSITE" id="PS52004">
    <property type="entry name" value="KS3_2"/>
    <property type="match status" value="1"/>
</dbReference>
<dbReference type="Proteomes" id="UP001384579">
    <property type="component" value="Unassembled WGS sequence"/>
</dbReference>
<keyword evidence="5" id="KW-1185">Reference proteome</keyword>
<dbReference type="InterPro" id="IPR020841">
    <property type="entry name" value="PKS_Beta-ketoAc_synthase_dom"/>
</dbReference>
<evidence type="ECO:0000313" key="4">
    <source>
        <dbReference type="EMBL" id="MEK0189386.1"/>
    </source>
</evidence>
<dbReference type="SUPFAM" id="SSF53901">
    <property type="entry name" value="Thiolase-like"/>
    <property type="match status" value="1"/>
</dbReference>
<sequence length="184" mass="19457">MQIDTACSSALVSVHLACQSLHDRECNLAIAGGVSLLLSPKLTVGFCQMKVLAKDGRCKTFSDSVDGFVQGEGCGVVILKRLSDAIRDRDPILATIRSTAINHDGYSLTLTTPASAAQEAMLRQAVENAHIEPHQVQFVETHGTGTPLGDPIEVIALAKVLGKDRQDPLVIGSMKTNMGHLGAA</sequence>
<comment type="caution">
    <text evidence="4">The sequence shown here is derived from an EMBL/GenBank/DDBJ whole genome shotgun (WGS) entry which is preliminary data.</text>
</comment>
<dbReference type="PANTHER" id="PTHR43775:SF37">
    <property type="entry name" value="SI:DKEY-61P9.11"/>
    <property type="match status" value="1"/>
</dbReference>
<keyword evidence="1" id="KW-0596">Phosphopantetheine</keyword>
<keyword evidence="2" id="KW-0597">Phosphoprotein</keyword>
<dbReference type="InterPro" id="IPR050091">
    <property type="entry name" value="PKS_NRPS_Biosynth_Enz"/>
</dbReference>
<dbReference type="Pfam" id="PF02801">
    <property type="entry name" value="Ketoacyl-synt_C"/>
    <property type="match status" value="1"/>
</dbReference>
<dbReference type="Gene3D" id="3.40.47.10">
    <property type="match status" value="1"/>
</dbReference>
<organism evidence="4 5">
    <name type="scientific">Microcoleus anatoxicus PTRS2</name>
    <dbReference type="NCBI Taxonomy" id="2705321"/>
    <lineage>
        <taxon>Bacteria</taxon>
        <taxon>Bacillati</taxon>
        <taxon>Cyanobacteriota</taxon>
        <taxon>Cyanophyceae</taxon>
        <taxon>Oscillatoriophycideae</taxon>
        <taxon>Oscillatoriales</taxon>
        <taxon>Microcoleaceae</taxon>
        <taxon>Microcoleus</taxon>
        <taxon>Microcoleus anatoxicus</taxon>
    </lineage>
</organism>
<dbReference type="Pfam" id="PF00109">
    <property type="entry name" value="ketoacyl-synt"/>
    <property type="match status" value="1"/>
</dbReference>
<reference evidence="4 5" key="1">
    <citation type="journal article" date="2020" name="Harmful Algae">
        <title>Molecular and morphological characterization of a novel dihydroanatoxin-a producing Microcoleus species (cyanobacteria) from the Russian River, California, USA.</title>
        <authorList>
            <person name="Conklin K.Y."/>
            <person name="Stancheva R."/>
            <person name="Otten T.G."/>
            <person name="Fadness R."/>
            <person name="Boyer G.L."/>
            <person name="Read B."/>
            <person name="Zhang X."/>
            <person name="Sheath R.G."/>
        </authorList>
    </citation>
    <scope>NUCLEOTIDE SEQUENCE [LARGE SCALE GENOMIC DNA]</scope>
    <source>
        <strain evidence="4 5">PTRS2</strain>
    </source>
</reference>
<evidence type="ECO:0000256" key="2">
    <source>
        <dbReference type="ARBA" id="ARBA00022553"/>
    </source>
</evidence>